<evidence type="ECO:0000313" key="3">
    <source>
        <dbReference type="Proteomes" id="UP001167831"/>
    </source>
</evidence>
<dbReference type="Proteomes" id="UP001168478">
    <property type="component" value="Unassembled WGS sequence"/>
</dbReference>
<dbReference type="AlphaFoldDB" id="A0AAW7JQ14"/>
<evidence type="ECO:0000313" key="2">
    <source>
        <dbReference type="EMBL" id="MDN0023945.1"/>
    </source>
</evidence>
<comment type="caution">
    <text evidence="2">The sequence shown here is derived from an EMBL/GenBank/DDBJ whole genome shotgun (WGS) entry which is preliminary data.</text>
</comment>
<accession>A0AAW7JQ14</accession>
<dbReference type="EMBL" id="JAUEIF010000001">
    <property type="protein sequence ID" value="MDN0023945.1"/>
    <property type="molecule type" value="Genomic_DNA"/>
</dbReference>
<name>A0AAW7JQ14_9BACT</name>
<proteinExistence type="predicted"/>
<sequence length="65" mass="7351">MSRLTTGIRIFALIRLGIDDSSKIAEFLHFSVNTIYNYRAKIKNGAAVSRDEFEDYVRAIGLPTD</sequence>
<dbReference type="EMBL" id="JAUEIE010000001">
    <property type="protein sequence ID" value="MDN0021448.1"/>
    <property type="molecule type" value="Genomic_DNA"/>
</dbReference>
<keyword evidence="3" id="KW-1185">Reference proteome</keyword>
<dbReference type="Proteomes" id="UP001167831">
    <property type="component" value="Unassembled WGS sequence"/>
</dbReference>
<organism evidence="2 4">
    <name type="scientific">Leyella lascolaii</name>
    <dbReference type="NCBI Taxonomy" id="1776379"/>
    <lineage>
        <taxon>Bacteria</taxon>
        <taxon>Pseudomonadati</taxon>
        <taxon>Bacteroidota</taxon>
        <taxon>Bacteroidia</taxon>
        <taxon>Bacteroidales</taxon>
        <taxon>Prevotellaceae</taxon>
        <taxon>Leyella</taxon>
    </lineage>
</organism>
<reference evidence="2" key="1">
    <citation type="submission" date="2023-06" db="EMBL/GenBank/DDBJ databases">
        <authorList>
            <person name="Zeman M."/>
            <person name="Kubasova T."/>
            <person name="Jahodarova E."/>
            <person name="Nykrynova M."/>
            <person name="Rychlik I."/>
        </authorList>
    </citation>
    <scope>NUCLEOTIDE SEQUENCE</scope>
    <source>
        <strain evidence="2">ET15</strain>
        <strain evidence="1">ET37</strain>
    </source>
</reference>
<reference evidence="2" key="2">
    <citation type="submission" date="2023-08" db="EMBL/GenBank/DDBJ databases">
        <title>Identification and characterization of horizontal gene transfer across gut microbiota members of farm animals based on homology search.</title>
        <authorList>
            <person name="Schwarzerova J."/>
            <person name="Nykrynova M."/>
            <person name="Jureckova K."/>
            <person name="Cejkova D."/>
            <person name="Rychlik I."/>
        </authorList>
    </citation>
    <scope>NUCLEOTIDE SEQUENCE</scope>
    <source>
        <strain evidence="2">ET15</strain>
        <strain evidence="1">ET37</strain>
    </source>
</reference>
<evidence type="ECO:0000313" key="1">
    <source>
        <dbReference type="EMBL" id="MDN0021448.1"/>
    </source>
</evidence>
<protein>
    <submittedName>
        <fullName evidence="2">Uncharacterized protein</fullName>
    </submittedName>
</protein>
<gene>
    <name evidence="1" type="ORF">QVN81_00190</name>
    <name evidence="2" type="ORF">QVN84_00185</name>
</gene>
<evidence type="ECO:0000313" key="4">
    <source>
        <dbReference type="Proteomes" id="UP001168478"/>
    </source>
</evidence>